<dbReference type="PROSITE" id="PS00622">
    <property type="entry name" value="HTH_LUXR_1"/>
    <property type="match status" value="1"/>
</dbReference>
<dbReference type="GO" id="GO:0003677">
    <property type="term" value="F:DNA binding"/>
    <property type="evidence" value="ECO:0007669"/>
    <property type="project" value="UniProtKB-KW"/>
</dbReference>
<evidence type="ECO:0000259" key="6">
    <source>
        <dbReference type="PROSITE" id="PS50110"/>
    </source>
</evidence>
<dbReference type="InterPro" id="IPR001789">
    <property type="entry name" value="Sig_transdc_resp-reg_receiver"/>
</dbReference>
<keyword evidence="2 7" id="KW-0238">DNA-binding</keyword>
<evidence type="ECO:0000256" key="3">
    <source>
        <dbReference type="ARBA" id="ARBA00023163"/>
    </source>
</evidence>
<dbReference type="AlphaFoldDB" id="A0A1H0BST2"/>
<dbReference type="PRINTS" id="PR00038">
    <property type="entry name" value="HTHLUXR"/>
</dbReference>
<protein>
    <submittedName>
        <fullName evidence="7">DNA-binding response regulator, NarL/FixJ family, contains REC and HTH domains</fullName>
    </submittedName>
</protein>
<name>A0A1H0BST2_9ACTN</name>
<keyword evidence="1" id="KW-0805">Transcription regulation</keyword>
<keyword evidence="3" id="KW-0804">Transcription</keyword>
<evidence type="ECO:0000313" key="8">
    <source>
        <dbReference type="Proteomes" id="UP000199341"/>
    </source>
</evidence>
<dbReference type="PANTHER" id="PTHR43214">
    <property type="entry name" value="TWO-COMPONENT RESPONSE REGULATOR"/>
    <property type="match status" value="1"/>
</dbReference>
<dbReference type="Gene3D" id="3.40.50.2300">
    <property type="match status" value="1"/>
</dbReference>
<dbReference type="PANTHER" id="PTHR43214:SF24">
    <property type="entry name" value="TRANSCRIPTIONAL REGULATORY PROTEIN NARL-RELATED"/>
    <property type="match status" value="1"/>
</dbReference>
<dbReference type="PROSITE" id="PS50043">
    <property type="entry name" value="HTH_LUXR_2"/>
    <property type="match status" value="1"/>
</dbReference>
<dbReference type="GO" id="GO:0000160">
    <property type="term" value="P:phosphorelay signal transduction system"/>
    <property type="evidence" value="ECO:0007669"/>
    <property type="project" value="InterPro"/>
</dbReference>
<feature type="domain" description="HTH luxR-type" evidence="5">
    <location>
        <begin position="154"/>
        <end position="221"/>
    </location>
</feature>
<dbReference type="EMBL" id="FNIE01000004">
    <property type="protein sequence ID" value="SDN48635.1"/>
    <property type="molecule type" value="Genomic_DNA"/>
</dbReference>
<gene>
    <name evidence="7" type="ORF">SAMN05216259_104290</name>
</gene>
<dbReference type="CDD" id="cd06170">
    <property type="entry name" value="LuxR_C_like"/>
    <property type="match status" value="1"/>
</dbReference>
<keyword evidence="4" id="KW-0597">Phosphoprotein</keyword>
<evidence type="ECO:0000313" key="7">
    <source>
        <dbReference type="EMBL" id="SDN48635.1"/>
    </source>
</evidence>
<dbReference type="SMART" id="SM00421">
    <property type="entry name" value="HTH_LUXR"/>
    <property type="match status" value="1"/>
</dbReference>
<dbReference type="OrthoDB" id="4223993at2"/>
<dbReference type="PROSITE" id="PS50110">
    <property type="entry name" value="RESPONSE_REGULATORY"/>
    <property type="match status" value="1"/>
</dbReference>
<dbReference type="Proteomes" id="UP000199341">
    <property type="component" value="Unassembled WGS sequence"/>
</dbReference>
<sequence>MLQEEATRILLVDSRAVSRVGLTVLLNREAGLEVIGEAADLESAVSHVGRLAPSVVIVDCPDAEPCSSAELRLLIGAGATDCPKVLAIVPRLEQAARCWQMAGAWGVLDNQATPEHIVAAVRMIAAGYRLVVPPWENEEPVAEGSAEVVRADSSEQDLESSGITRRERDVLELIIRGYSNAEISEALFLSESTVKSHVQRMLEKLALRNRVHAVIYAYEKGIVRAGGNLHSALGAAG</sequence>
<dbReference type="SUPFAM" id="SSF46894">
    <property type="entry name" value="C-terminal effector domain of the bipartite response regulators"/>
    <property type="match status" value="1"/>
</dbReference>
<organism evidence="7 8">
    <name type="scientific">Actinacidiphila guanduensis</name>
    <dbReference type="NCBI Taxonomy" id="310781"/>
    <lineage>
        <taxon>Bacteria</taxon>
        <taxon>Bacillati</taxon>
        <taxon>Actinomycetota</taxon>
        <taxon>Actinomycetes</taxon>
        <taxon>Kitasatosporales</taxon>
        <taxon>Streptomycetaceae</taxon>
        <taxon>Actinacidiphila</taxon>
    </lineage>
</organism>
<evidence type="ECO:0000256" key="2">
    <source>
        <dbReference type="ARBA" id="ARBA00023125"/>
    </source>
</evidence>
<dbReference type="Pfam" id="PF00196">
    <property type="entry name" value="GerE"/>
    <property type="match status" value="1"/>
</dbReference>
<proteinExistence type="predicted"/>
<dbReference type="InterPro" id="IPR000792">
    <property type="entry name" value="Tscrpt_reg_LuxR_C"/>
</dbReference>
<dbReference type="InterPro" id="IPR011006">
    <property type="entry name" value="CheY-like_superfamily"/>
</dbReference>
<reference evidence="7 8" key="1">
    <citation type="submission" date="2016-10" db="EMBL/GenBank/DDBJ databases">
        <authorList>
            <person name="de Groot N.N."/>
        </authorList>
    </citation>
    <scope>NUCLEOTIDE SEQUENCE [LARGE SCALE GENOMIC DNA]</scope>
    <source>
        <strain evidence="7 8">CGMCC 4.2022</strain>
    </source>
</reference>
<evidence type="ECO:0000256" key="4">
    <source>
        <dbReference type="PROSITE-ProRule" id="PRU00169"/>
    </source>
</evidence>
<dbReference type="InterPro" id="IPR016032">
    <property type="entry name" value="Sig_transdc_resp-reg_C-effctor"/>
</dbReference>
<keyword evidence="8" id="KW-1185">Reference proteome</keyword>
<dbReference type="RefSeq" id="WP_093784065.1">
    <property type="nucleotide sequence ID" value="NZ_FNIE01000004.1"/>
</dbReference>
<evidence type="ECO:0000259" key="5">
    <source>
        <dbReference type="PROSITE" id="PS50043"/>
    </source>
</evidence>
<accession>A0A1H0BST2</accession>
<evidence type="ECO:0000256" key="1">
    <source>
        <dbReference type="ARBA" id="ARBA00023015"/>
    </source>
</evidence>
<dbReference type="SUPFAM" id="SSF52172">
    <property type="entry name" value="CheY-like"/>
    <property type="match status" value="1"/>
</dbReference>
<dbReference type="GO" id="GO:0006355">
    <property type="term" value="P:regulation of DNA-templated transcription"/>
    <property type="evidence" value="ECO:0007669"/>
    <property type="project" value="InterPro"/>
</dbReference>
<feature type="modified residue" description="4-aspartylphosphate" evidence="4">
    <location>
        <position position="59"/>
    </location>
</feature>
<dbReference type="InterPro" id="IPR039420">
    <property type="entry name" value="WalR-like"/>
</dbReference>
<dbReference type="STRING" id="310781.SAMN05216259_104290"/>
<feature type="domain" description="Response regulatory" evidence="6">
    <location>
        <begin position="8"/>
        <end position="125"/>
    </location>
</feature>